<reference evidence="3 4" key="1">
    <citation type="submission" date="2024-03" db="EMBL/GenBank/DDBJ databases">
        <title>The Acrasis kona genome and developmental transcriptomes reveal deep origins of eukaryotic multicellular pathways.</title>
        <authorList>
            <person name="Sheikh S."/>
            <person name="Fu C.-J."/>
            <person name="Brown M.W."/>
            <person name="Baldauf S.L."/>
        </authorList>
    </citation>
    <scope>NUCLEOTIDE SEQUENCE [LARGE SCALE GENOMIC DNA]</scope>
    <source>
        <strain evidence="3 4">ATCC MYA-3509</strain>
    </source>
</reference>
<dbReference type="InterPro" id="IPR012334">
    <property type="entry name" value="Pectin_lyas_fold"/>
</dbReference>
<dbReference type="Gene3D" id="2.160.20.10">
    <property type="entry name" value="Single-stranded right-handed beta-helix, Pectin lyase-like"/>
    <property type="match status" value="1"/>
</dbReference>
<dbReference type="GO" id="GO:0004553">
    <property type="term" value="F:hydrolase activity, hydrolyzing O-glycosyl compounds"/>
    <property type="evidence" value="ECO:0007669"/>
    <property type="project" value="InterPro"/>
</dbReference>
<organism evidence="3 4">
    <name type="scientific">Acrasis kona</name>
    <dbReference type="NCBI Taxonomy" id="1008807"/>
    <lineage>
        <taxon>Eukaryota</taxon>
        <taxon>Discoba</taxon>
        <taxon>Heterolobosea</taxon>
        <taxon>Tetramitia</taxon>
        <taxon>Eutetramitia</taxon>
        <taxon>Acrasidae</taxon>
        <taxon>Acrasis</taxon>
    </lineage>
</organism>
<dbReference type="Gene3D" id="2.60.350.10">
    <property type="entry name" value="Dextranase, N-terminal"/>
    <property type="match status" value="1"/>
</dbReference>
<dbReference type="InterPro" id="IPR023226">
    <property type="entry name" value="Glyco_hydro_49_N_dom"/>
</dbReference>
<dbReference type="Pfam" id="PF17433">
    <property type="entry name" value="Glyco_hydro_49N"/>
    <property type="match status" value="1"/>
</dbReference>
<dbReference type="InterPro" id="IPR035953">
    <property type="entry name" value="Dextranase_N-ter"/>
</dbReference>
<dbReference type="Pfam" id="PF18841">
    <property type="entry name" value="B_solenoid_dext"/>
    <property type="match status" value="1"/>
</dbReference>
<comment type="caution">
    <text evidence="3">The sequence shown here is derived from an EMBL/GenBank/DDBJ whole genome shotgun (WGS) entry which is preliminary data.</text>
</comment>
<accession>A0AAW2YQA0</accession>
<dbReference type="InterPro" id="IPR041274">
    <property type="entry name" value="IPU_b_solenoid"/>
</dbReference>
<dbReference type="SUPFAM" id="SSF51126">
    <property type="entry name" value="Pectin lyase-like"/>
    <property type="match status" value="1"/>
</dbReference>
<keyword evidence="4" id="KW-1185">Reference proteome</keyword>
<evidence type="ECO:0000259" key="2">
    <source>
        <dbReference type="Pfam" id="PF17433"/>
    </source>
</evidence>
<dbReference type="SUPFAM" id="SSF101596">
    <property type="entry name" value="Dextranase, N-terminal domain"/>
    <property type="match status" value="1"/>
</dbReference>
<feature type="domain" description="Glycoside hydrolase family 49 N-terminal" evidence="2">
    <location>
        <begin position="14"/>
        <end position="204"/>
    </location>
</feature>
<dbReference type="InterPro" id="IPR011050">
    <property type="entry name" value="Pectin_lyase_fold/virulence"/>
</dbReference>
<protein>
    <submittedName>
        <fullName evidence="3">Uncharacterized protein</fullName>
    </submittedName>
</protein>
<name>A0AAW2YQA0_9EUKA</name>
<dbReference type="InterPro" id="IPR005192">
    <property type="entry name" value="Glyco_hydro_49_C"/>
</dbReference>
<dbReference type="Proteomes" id="UP001431209">
    <property type="component" value="Unassembled WGS sequence"/>
</dbReference>
<dbReference type="EMBL" id="JAOPGA020000576">
    <property type="protein sequence ID" value="KAL0479553.1"/>
    <property type="molecule type" value="Genomic_DNA"/>
</dbReference>
<dbReference type="Pfam" id="PF18783">
    <property type="entry name" value="IPU_b_solenoid"/>
    <property type="match status" value="1"/>
</dbReference>
<evidence type="ECO:0000259" key="1">
    <source>
        <dbReference type="Pfam" id="PF03718"/>
    </source>
</evidence>
<dbReference type="Pfam" id="PF03718">
    <property type="entry name" value="Glyco_hydro_49"/>
    <property type="match status" value="1"/>
</dbReference>
<proteinExistence type="predicted"/>
<feature type="domain" description="Glycoside hydrolase family 49 C-terminal" evidence="1">
    <location>
        <begin position="477"/>
        <end position="577"/>
    </location>
</feature>
<dbReference type="AlphaFoldDB" id="A0AAW2YQA0"/>
<evidence type="ECO:0000313" key="3">
    <source>
        <dbReference type="EMBL" id="KAL0479553.1"/>
    </source>
</evidence>
<sequence length="578" mass="66131">MIMYFTPVFSEKCICDFDICTWWHRDFEINTKNPVGPHNVRRSRRYNVQVAKHSTKDFYDSFVYESIPRNGNGRIQNPWDLPHSDTLDPNIDDGISIEEAEQINLSWSQFVYNRDVDVKISHVDGISLGPISNIIIRPSHLVYNVSINEGSVIIHIPKDDKGHKFSIEFKDDLYSYCSNRFKYVKNGDLVGLEPRNGLLIFASPPLTRNMVPDMNATNTHVMKPGPINNNDLGSSEIIYFPPGVYWVNQVDKQDDVYGKYGQNHIKLHPNTYWVYFGAGSYVKGAIEYTTQNKNFYATGFGVLSGEHYVYQANIQLNYSAVKSDQFSLRMWSHNSIKRGQMWFCVGPTISSPPFNTLDFRPSDSSLTISDYKQVGSYFYQTNGPQIYSGSVIRDVFYHVNDDAIKTYYSNVLVERVIVWKCHNDPVVQMGWSWRNISNVTVDSLFVIHTRYFKSETFVPSAIIGASPFYSPDQKVRPEASVSVTFSNLICEGLCPSLVRIVPLQSYNNLLILNASFPDGLMRNDIGRSIVSKQKNIKMGIKIMNWFIAGEKVTMSNFKTDSLGRFDIDSSYWGQWSIN</sequence>
<evidence type="ECO:0000313" key="4">
    <source>
        <dbReference type="Proteomes" id="UP001431209"/>
    </source>
</evidence>
<gene>
    <name evidence="3" type="ORF">AKO1_007738</name>
</gene>
<dbReference type="InterPro" id="IPR041402">
    <property type="entry name" value="B_solenoid_dext"/>
</dbReference>